<feature type="domain" description="Amidohydrolase-related" evidence="2">
    <location>
        <begin position="65"/>
        <end position="429"/>
    </location>
</feature>
<dbReference type="InterPro" id="IPR006680">
    <property type="entry name" value="Amidohydro-rel"/>
</dbReference>
<dbReference type="AlphaFoldDB" id="A0A0H3NCH1"/>
<dbReference type="SUPFAM" id="SSF51556">
    <property type="entry name" value="Metallo-dependent hydrolases"/>
    <property type="match status" value="1"/>
</dbReference>
<name>A0A0H3NCH1_CLODC</name>
<dbReference type="CDD" id="cd01298">
    <property type="entry name" value="ATZ_TRZ_like"/>
    <property type="match status" value="1"/>
</dbReference>
<evidence type="ECO:0000256" key="1">
    <source>
        <dbReference type="ARBA" id="ARBA00022801"/>
    </source>
</evidence>
<evidence type="ECO:0000259" key="2">
    <source>
        <dbReference type="Pfam" id="PF01979"/>
    </source>
</evidence>
<dbReference type="GO" id="GO:0016810">
    <property type="term" value="F:hydrolase activity, acting on carbon-nitrogen (but not peptide) bonds"/>
    <property type="evidence" value="ECO:0007669"/>
    <property type="project" value="InterPro"/>
</dbReference>
<protein>
    <submittedName>
        <fullName evidence="3">Probable amidohydrolase</fullName>
    </submittedName>
</protein>
<dbReference type="HOGENOM" id="CLU_012358_2_1_9"/>
<dbReference type="Pfam" id="PF01979">
    <property type="entry name" value="Amidohydro_1"/>
    <property type="match status" value="1"/>
</dbReference>
<organism evidence="3 4">
    <name type="scientific">Clostridioides difficile (strain CD196)</name>
    <name type="common">Peptoclostridium difficile</name>
    <dbReference type="NCBI Taxonomy" id="645462"/>
    <lineage>
        <taxon>Bacteria</taxon>
        <taxon>Bacillati</taxon>
        <taxon>Bacillota</taxon>
        <taxon>Clostridia</taxon>
        <taxon>Peptostreptococcales</taxon>
        <taxon>Peptostreptococcaceae</taxon>
        <taxon>Clostridioides</taxon>
    </lineage>
</organism>
<gene>
    <name evidence="3" type="ordered locus">CD196_1946</name>
</gene>
<dbReference type="Proteomes" id="UP000002068">
    <property type="component" value="Chromosome"/>
</dbReference>
<dbReference type="EMBL" id="FN538970">
    <property type="protein sequence ID" value="CBA63735.1"/>
    <property type="molecule type" value="Genomic_DNA"/>
</dbReference>
<dbReference type="Gene3D" id="2.30.40.10">
    <property type="entry name" value="Urease, subunit C, domain 1"/>
    <property type="match status" value="1"/>
</dbReference>
<dbReference type="InterPro" id="IPR050287">
    <property type="entry name" value="MTA/SAH_deaminase"/>
</dbReference>
<dbReference type="InterPro" id="IPR011059">
    <property type="entry name" value="Metal-dep_hydrolase_composite"/>
</dbReference>
<sequence length="474" mass="52724">MRGEIRMMDILIKNAIIVTVNKEREVIFDGALVVKDNKIADIGNSKEIESKYTDVKKIIDAKGKVLFPGFINTHNHLFQTLLKGLGDDMVLKDWLETMTFPAANYLEPKDTYDAAMLGCIEGLRSGITTMVDYMYPHSKPGLCDGIIDAYKELGIRGILGRGCMNTGAQFGVHPGIMQDVETVEKDVRRLFEKHHNTENGRIKIGVAPAAIWSNSQEMLEMLWRVVKEYDDALFTVHISETPFDREAAKELHGQYDIDVLEKLGILGPNVLMVHCVYLTEKDMELTKKYDMKVSHNTASNMYLSSGVAPVPEMLKKGITVSLGVDGAASNNSQDMLELMKLTALQHKVNKCDPLAMSAEKVLELATIDGARAIGMEDEIGSLEIGKKADLLIFNPMLSPKAIPMHNPVSTLVYSSSMKNIESVIVDGNIIMEDSKILTANEEKALKDAQDTAERLCVRGTIKNRMEGHKWNSLY</sequence>
<evidence type="ECO:0000313" key="3">
    <source>
        <dbReference type="EMBL" id="CBA63735.1"/>
    </source>
</evidence>
<keyword evidence="1" id="KW-0378">Hydrolase</keyword>
<accession>A0A0H3NCH1</accession>
<dbReference type="Gene3D" id="3.20.20.140">
    <property type="entry name" value="Metal-dependent hydrolases"/>
    <property type="match status" value="1"/>
</dbReference>
<dbReference type="PANTHER" id="PTHR43794">
    <property type="entry name" value="AMINOHYDROLASE SSNA-RELATED"/>
    <property type="match status" value="1"/>
</dbReference>
<dbReference type="InterPro" id="IPR032466">
    <property type="entry name" value="Metal_Hydrolase"/>
</dbReference>
<dbReference type="KEGG" id="cdc:CD196_1946"/>
<dbReference type="PANTHER" id="PTHR43794:SF11">
    <property type="entry name" value="AMIDOHYDROLASE-RELATED DOMAIN-CONTAINING PROTEIN"/>
    <property type="match status" value="1"/>
</dbReference>
<evidence type="ECO:0000313" key="4">
    <source>
        <dbReference type="Proteomes" id="UP000002068"/>
    </source>
</evidence>
<reference evidence="3 4" key="1">
    <citation type="journal article" date="2009" name="Genome Biol.">
        <title>Comparative genome and phenotypic analysis of Clostridium difficile 027 strains provides insight into the evolution of a hypervirulent bacterium.</title>
        <authorList>
            <person name="Stabler R.A."/>
            <person name="He M."/>
            <person name="Dawson L."/>
            <person name="Martin M."/>
            <person name="Valiente E."/>
            <person name="Corton C."/>
            <person name="Lawley T.D."/>
            <person name="Sebaihia M."/>
            <person name="Quail M.A."/>
            <person name="Rose G."/>
            <person name="Gerding D.N."/>
            <person name="Gibert M."/>
            <person name="Popoff M.R."/>
            <person name="Parkhill J."/>
            <person name="Dougan G."/>
            <person name="Wren B.W."/>
        </authorList>
    </citation>
    <scope>NUCLEOTIDE SEQUENCE [LARGE SCALE GENOMIC DNA]</scope>
    <source>
        <strain evidence="3 4">CD196</strain>
    </source>
</reference>
<proteinExistence type="predicted"/>
<dbReference type="SUPFAM" id="SSF51338">
    <property type="entry name" value="Composite domain of metallo-dependent hydrolases"/>
    <property type="match status" value="1"/>
</dbReference>